<comment type="caution">
    <text evidence="1">The sequence shown here is derived from an EMBL/GenBank/DDBJ whole genome shotgun (WGS) entry which is preliminary data.</text>
</comment>
<dbReference type="AlphaFoldDB" id="A0A2B2LP39"/>
<protein>
    <submittedName>
        <fullName evidence="1">Uncharacterized protein</fullName>
    </submittedName>
</protein>
<proteinExistence type="predicted"/>
<dbReference type="EMBL" id="NVAP01000025">
    <property type="protein sequence ID" value="PFQ46557.1"/>
    <property type="molecule type" value="Genomic_DNA"/>
</dbReference>
<organism evidence="1 2">
    <name type="scientific">Bacillus cereus</name>
    <dbReference type="NCBI Taxonomy" id="1396"/>
    <lineage>
        <taxon>Bacteria</taxon>
        <taxon>Bacillati</taxon>
        <taxon>Bacillota</taxon>
        <taxon>Bacilli</taxon>
        <taxon>Bacillales</taxon>
        <taxon>Bacillaceae</taxon>
        <taxon>Bacillus</taxon>
        <taxon>Bacillus cereus group</taxon>
    </lineage>
</organism>
<reference evidence="1 2" key="1">
    <citation type="submission" date="2017-09" db="EMBL/GenBank/DDBJ databases">
        <title>Large-scale bioinformatics analysis of Bacillus genomes uncovers conserved roles of natural products in bacterial physiology.</title>
        <authorList>
            <consortium name="Agbiome Team Llc"/>
            <person name="Bleich R.M."/>
            <person name="Grubbs K.J."/>
            <person name="Santa Maria K.C."/>
            <person name="Allen S.E."/>
            <person name="Farag S."/>
            <person name="Shank E.A."/>
            <person name="Bowers A."/>
        </authorList>
    </citation>
    <scope>NUCLEOTIDE SEQUENCE [LARGE SCALE GENOMIC DNA]</scope>
    <source>
        <strain evidence="1 2">AFS070861</strain>
    </source>
</reference>
<evidence type="ECO:0000313" key="1">
    <source>
        <dbReference type="EMBL" id="PFQ46557.1"/>
    </source>
</evidence>
<name>A0A2B2LP39_BACCE</name>
<evidence type="ECO:0000313" key="2">
    <source>
        <dbReference type="Proteomes" id="UP000224386"/>
    </source>
</evidence>
<gene>
    <name evidence="1" type="ORF">COK05_12005</name>
</gene>
<accession>A0A2B2LP39</accession>
<sequence>MSLSVSICNGTSNKIGFILFLLSKAKNNKYIFNSLFRNPFLHIEDEATGWYKKIAAEVALSCSTYALLFI</sequence>
<dbReference type="Proteomes" id="UP000224386">
    <property type="component" value="Unassembled WGS sequence"/>
</dbReference>